<feature type="active site" description="O-(5'-phospho-DNA)-tyrosine intermediate" evidence="8">
    <location>
        <position position="305"/>
    </location>
</feature>
<dbReference type="GO" id="GO:0006281">
    <property type="term" value="P:DNA repair"/>
    <property type="evidence" value="ECO:0007669"/>
    <property type="project" value="TreeGrafter"/>
</dbReference>
<dbReference type="PROSITE" id="PS50880">
    <property type="entry name" value="TOPRIM"/>
    <property type="match status" value="1"/>
</dbReference>
<evidence type="ECO:0000256" key="6">
    <source>
        <dbReference type="ARBA" id="ARBA00023125"/>
    </source>
</evidence>
<dbReference type="SMART" id="SM00436">
    <property type="entry name" value="TOP1Bc"/>
    <property type="match status" value="1"/>
</dbReference>
<dbReference type="NCBIfam" id="NF005829">
    <property type="entry name" value="PRK07726.1"/>
    <property type="match status" value="1"/>
</dbReference>
<gene>
    <name evidence="8" type="primary">topB</name>
    <name evidence="11" type="ORF">BUZ14_02700</name>
</gene>
<dbReference type="EC" id="5.6.2.1" evidence="8"/>
<dbReference type="Gene3D" id="1.10.290.10">
    <property type="entry name" value="Topoisomerase I, domain 4"/>
    <property type="match status" value="1"/>
</dbReference>
<dbReference type="PROSITE" id="PS00396">
    <property type="entry name" value="TOPO_IA_1"/>
    <property type="match status" value="1"/>
</dbReference>
<dbReference type="InterPro" id="IPR013826">
    <property type="entry name" value="Topo_IA_cen_sub3"/>
</dbReference>
<dbReference type="Proteomes" id="UP000265541">
    <property type="component" value="Unassembled WGS sequence"/>
</dbReference>
<dbReference type="Gene3D" id="1.10.460.10">
    <property type="entry name" value="Topoisomerase I, domain 2"/>
    <property type="match status" value="1"/>
</dbReference>
<dbReference type="SMART" id="SM00493">
    <property type="entry name" value="TOPRIM"/>
    <property type="match status" value="1"/>
</dbReference>
<evidence type="ECO:0000256" key="2">
    <source>
        <dbReference type="ARBA" id="ARBA00009446"/>
    </source>
</evidence>
<evidence type="ECO:0000313" key="12">
    <source>
        <dbReference type="Proteomes" id="UP000265541"/>
    </source>
</evidence>
<dbReference type="PRINTS" id="PR00417">
    <property type="entry name" value="PRTPISMRASEI"/>
</dbReference>
<feature type="region of interest" description="Interaction with DNA" evidence="8">
    <location>
        <begin position="186"/>
        <end position="191"/>
    </location>
</feature>
<evidence type="ECO:0000256" key="5">
    <source>
        <dbReference type="ARBA" id="ARBA00023029"/>
    </source>
</evidence>
<comment type="catalytic activity">
    <reaction evidence="1 8">
        <text>ATP-independent breakage of single-stranded DNA, followed by passage and rejoining.</text>
        <dbReference type="EC" id="5.6.2.1"/>
    </reaction>
</comment>
<dbReference type="GO" id="GO:0003677">
    <property type="term" value="F:DNA binding"/>
    <property type="evidence" value="ECO:0007669"/>
    <property type="project" value="UniProtKB-KW"/>
</dbReference>
<dbReference type="InterPro" id="IPR023406">
    <property type="entry name" value="Topo_IA_AS"/>
</dbReference>
<feature type="site" description="Interaction with DNA" evidence="8">
    <location>
        <position position="167"/>
    </location>
</feature>
<dbReference type="Pfam" id="PF01131">
    <property type="entry name" value="Topoisom_bac"/>
    <property type="match status" value="1"/>
</dbReference>
<dbReference type="GO" id="GO:0043597">
    <property type="term" value="C:cytoplasmic replication fork"/>
    <property type="evidence" value="ECO:0007669"/>
    <property type="project" value="TreeGrafter"/>
</dbReference>
<dbReference type="InterPro" id="IPR013824">
    <property type="entry name" value="Topo_IA_cen_sub1"/>
</dbReference>
<keyword evidence="7 8" id="KW-0413">Isomerase</keyword>
<keyword evidence="6 8" id="KW-0238">DNA-binding</keyword>
<evidence type="ECO:0000313" key="11">
    <source>
        <dbReference type="EMBL" id="RIP37481.1"/>
    </source>
</evidence>
<dbReference type="GO" id="GO:0006310">
    <property type="term" value="P:DNA recombination"/>
    <property type="evidence" value="ECO:0007669"/>
    <property type="project" value="TreeGrafter"/>
</dbReference>
<dbReference type="InterPro" id="IPR023405">
    <property type="entry name" value="Topo_IA_core_domain"/>
</dbReference>
<evidence type="ECO:0000256" key="7">
    <source>
        <dbReference type="ARBA" id="ARBA00023235"/>
    </source>
</evidence>
<dbReference type="InterPro" id="IPR006171">
    <property type="entry name" value="TOPRIM_dom"/>
</dbReference>
<dbReference type="PANTHER" id="PTHR11390:SF21">
    <property type="entry name" value="DNA TOPOISOMERASE 3-ALPHA"/>
    <property type="match status" value="1"/>
</dbReference>
<feature type="binding site" evidence="8">
    <location>
        <position position="104"/>
    </location>
    <ligand>
        <name>Mg(2+)</name>
        <dbReference type="ChEBI" id="CHEBI:18420"/>
        <note>catalytic</note>
    </ligand>
</feature>
<dbReference type="RefSeq" id="WP_119484342.1">
    <property type="nucleotide sequence ID" value="NZ_QYJN01000001.1"/>
</dbReference>
<dbReference type="InterPro" id="IPR013497">
    <property type="entry name" value="Topo_IA_cen"/>
</dbReference>
<protein>
    <recommendedName>
        <fullName evidence="8">DNA topoisomerase 3</fullName>
        <ecNumber evidence="8">5.6.2.1</ecNumber>
    </recommendedName>
    <alternativeName>
        <fullName evidence="8">DNA topoisomerase III</fullName>
    </alternativeName>
</protein>
<dbReference type="NCBIfam" id="TIGR01056">
    <property type="entry name" value="topB"/>
    <property type="match status" value="1"/>
</dbReference>
<dbReference type="GO" id="GO:0000287">
    <property type="term" value="F:magnesium ion binding"/>
    <property type="evidence" value="ECO:0007669"/>
    <property type="project" value="UniProtKB-UniRule"/>
</dbReference>
<keyword evidence="5 8" id="KW-0799">Topoisomerase</keyword>
<feature type="site" description="Interaction with DNA" evidence="8">
    <location>
        <position position="307"/>
    </location>
</feature>
<dbReference type="GO" id="GO:0003917">
    <property type="term" value="F:DNA topoisomerase type I (single strand cut, ATP-independent) activity"/>
    <property type="evidence" value="ECO:0007669"/>
    <property type="project" value="UniProtKB-UniRule"/>
</dbReference>
<dbReference type="Pfam" id="PF01751">
    <property type="entry name" value="Toprim"/>
    <property type="match status" value="1"/>
</dbReference>
<dbReference type="HAMAP" id="MF_00953">
    <property type="entry name" value="Topoisom_3_prok"/>
    <property type="match status" value="1"/>
</dbReference>
<comment type="caution">
    <text evidence="11">The sequence shown here is derived from an EMBL/GenBank/DDBJ whole genome shotgun (WGS) entry which is preliminary data.</text>
</comment>
<dbReference type="SUPFAM" id="SSF56712">
    <property type="entry name" value="Prokaryotic type I DNA topoisomerase"/>
    <property type="match status" value="1"/>
</dbReference>
<reference evidence="11 12" key="1">
    <citation type="journal article" date="2016" name="Front. Microbiol.">
        <title>Comprehensive Phylogenetic Analysis of Bovine Non-aureus Staphylococci Species Based on Whole-Genome Sequencing.</title>
        <authorList>
            <person name="Naushad S."/>
            <person name="Barkema H.W."/>
            <person name="Luby C."/>
            <person name="Condas L.A."/>
            <person name="Nobrega D.B."/>
            <person name="Carson D.A."/>
            <person name="De Buck J."/>
        </authorList>
    </citation>
    <scope>NUCLEOTIDE SEQUENCE [LARGE SCALE GENOMIC DNA]</scope>
    <source>
        <strain evidence="11 12">SNUC 4781</strain>
    </source>
</reference>
<dbReference type="InterPro" id="IPR013825">
    <property type="entry name" value="Topo_IA_cen_sub2"/>
</dbReference>
<accession>A0A3A0W5P3</accession>
<comment type="caution">
    <text evidence="8">Lacks conserved residue(s) required for the propagation of feature annotation.</text>
</comment>
<evidence type="ECO:0000259" key="10">
    <source>
        <dbReference type="PROSITE" id="PS52039"/>
    </source>
</evidence>
<dbReference type="InterPro" id="IPR005738">
    <property type="entry name" value="TopoIII"/>
</dbReference>
<dbReference type="Gene3D" id="3.40.50.140">
    <property type="match status" value="1"/>
</dbReference>
<dbReference type="CDD" id="cd03362">
    <property type="entry name" value="TOPRIM_TopoIA_TopoIII"/>
    <property type="match status" value="1"/>
</dbReference>
<evidence type="ECO:0000256" key="1">
    <source>
        <dbReference type="ARBA" id="ARBA00000213"/>
    </source>
</evidence>
<name>A0A3A0W5P3_STAGA</name>
<dbReference type="SMART" id="SM00437">
    <property type="entry name" value="TOP1Ac"/>
    <property type="match status" value="1"/>
</dbReference>
<feature type="binding site" evidence="8">
    <location>
        <position position="8"/>
    </location>
    <ligand>
        <name>Mg(2+)</name>
        <dbReference type="ChEBI" id="CHEBI:18420"/>
        <note>catalytic</note>
    </ligand>
</feature>
<dbReference type="CDD" id="cd00186">
    <property type="entry name" value="TOP1Ac"/>
    <property type="match status" value="1"/>
</dbReference>
<keyword evidence="3 8" id="KW-0479">Metal-binding</keyword>
<comment type="function">
    <text evidence="8">Releases the supercoiling and torsional tension of DNA, which is introduced during the DNA replication and transcription, by transiently cleaving and rejoining one strand of the DNA duplex. Introduces a single-strand break via transesterification at a target site in duplex DNA. The scissile phosphodiester is attacked by the catalytic tyrosine of the enzyme, resulting in the formation of a DNA-(5'-phosphotyrosyl)-enzyme intermediate and the expulsion of a 3'-OH DNA strand. The free DNA strand then undergoes passage around the unbroken strand, thus removing DNA supercoils. Finally, in the religation step, the DNA 3'-OH attacks the covalent intermediate to expel the active-site tyrosine and restore the DNA phosphodiester backbone.</text>
</comment>
<dbReference type="OrthoDB" id="9803554at2"/>
<dbReference type="GO" id="GO:0006265">
    <property type="term" value="P:DNA topological change"/>
    <property type="evidence" value="ECO:0007669"/>
    <property type="project" value="UniProtKB-UniRule"/>
</dbReference>
<keyword evidence="4 8" id="KW-0460">Magnesium</keyword>
<organism evidence="11 12">
    <name type="scientific">Staphylococcus gallinarum</name>
    <dbReference type="NCBI Taxonomy" id="1293"/>
    <lineage>
        <taxon>Bacteria</taxon>
        <taxon>Bacillati</taxon>
        <taxon>Bacillota</taxon>
        <taxon>Bacilli</taxon>
        <taxon>Bacillales</taxon>
        <taxon>Staphylococcaceae</taxon>
        <taxon>Staphylococcus</taxon>
    </lineage>
</organism>
<evidence type="ECO:0000256" key="4">
    <source>
        <dbReference type="ARBA" id="ARBA00022842"/>
    </source>
</evidence>
<proteinExistence type="inferred from homology"/>
<comment type="cofactor">
    <cofactor evidence="8">
        <name>Mg(2+)</name>
        <dbReference type="ChEBI" id="CHEBI:18420"/>
    </cofactor>
</comment>
<dbReference type="InterPro" id="IPR003601">
    <property type="entry name" value="Topo_IA_2"/>
</dbReference>
<feature type="site" description="Interaction with DNA" evidence="8">
    <location>
        <position position="175"/>
    </location>
</feature>
<dbReference type="PANTHER" id="PTHR11390">
    <property type="entry name" value="PROKARYOTIC DNA TOPOISOMERASE"/>
    <property type="match status" value="1"/>
</dbReference>
<dbReference type="InterPro" id="IPR034144">
    <property type="entry name" value="TOPRIM_TopoIII"/>
</dbReference>
<dbReference type="PROSITE" id="PS52039">
    <property type="entry name" value="TOPO_IA_2"/>
    <property type="match status" value="1"/>
</dbReference>
<sequence length="712" mass="81534">MKSLIIAEKPSVGRDIANSLNINEKRNGYFENNKYIVTWALGHLVTNATPEQYDPKYKEWKLNVLPIIPNKMKTVVISKTRKQFSTVQALINNNKVNEIIIATDAGREGELVARLILDKAHNKKPIKRLWISSVTTKAIKDGFAKLQDGRKFNNLYRAALARSEADWIVGINATRALTTKYDAQLSLGRVQTPTIQLVQMRQNEINQFQPETYYTMTIKAGGLTLQSAKPQSHKDKNVYEQIKKEVVGQEGTIQSIQRTHKKSYPQQLFSLTDLQQEAYKRYHLGPKETLNTLQTLYERHKIVTYPRTDSNYLTDDMVDTLKDRVSAIMATSLKDVAKLQIKQTFSPKQRFINNQKVSDHHAIIPTEVRPDMDSLSPRESKVYMLIAERFLANLMPPYEYEAITMEITVGRYAFYFKDKVTTKLGFKAISEHNVKSTQQLEGLQQGARLKVSQANIEQHETTPPSYFNEGSLLKAMESPQKFFDLNDSKHQHTLKETGGIGTVATRADIIEKLFNMNAIEVRDSKIKVTSKGKQILDLAPQKLTSPLLTAEWEEKLALIERGQYDANKFISEMKEFTNDVVNEIKDNDKKYKHDNLTATECPTCGKFMIKVKTKNGQMLVCQDPSCKTKKNVQRKTNARCPNCHKKMTLFGKGKDAVYRCICGHTETQVQMDKRHKNKKSDKVNKKDMKKYMNKNETIENNPFQDALKGLKF</sequence>
<dbReference type="InterPro" id="IPR000380">
    <property type="entry name" value="Topo_IA"/>
</dbReference>
<feature type="domain" description="Topo IA-type catalytic" evidence="10">
    <location>
        <begin position="152"/>
        <end position="581"/>
    </location>
</feature>
<evidence type="ECO:0000256" key="8">
    <source>
        <dbReference type="HAMAP-Rule" id="MF_00953"/>
    </source>
</evidence>
<dbReference type="Gene3D" id="2.70.20.10">
    <property type="entry name" value="Topoisomerase I, domain 3"/>
    <property type="match status" value="1"/>
</dbReference>
<dbReference type="InterPro" id="IPR003602">
    <property type="entry name" value="Topo_IA_DNA-bd_dom"/>
</dbReference>
<comment type="similarity">
    <text evidence="2 8">Belongs to the type IA topoisomerase family.</text>
</comment>
<evidence type="ECO:0000256" key="3">
    <source>
        <dbReference type="ARBA" id="ARBA00022723"/>
    </source>
</evidence>
<feature type="domain" description="Toprim" evidence="9">
    <location>
        <begin position="2"/>
        <end position="135"/>
    </location>
</feature>
<dbReference type="EMBL" id="QYJN01000001">
    <property type="protein sequence ID" value="RIP37481.1"/>
    <property type="molecule type" value="Genomic_DNA"/>
</dbReference>
<feature type="site" description="Interaction with DNA" evidence="8">
    <location>
        <position position="60"/>
    </location>
</feature>
<dbReference type="AlphaFoldDB" id="A0A3A0W5P3"/>
<evidence type="ECO:0000259" key="9">
    <source>
        <dbReference type="PROSITE" id="PS50880"/>
    </source>
</evidence>